<dbReference type="Gene3D" id="1.10.10.1550">
    <property type="entry name" value="ROS/MUCR transcriptional regulator protein"/>
    <property type="match status" value="1"/>
</dbReference>
<dbReference type="AlphaFoldDB" id="W4LUS9"/>
<evidence type="ECO:0000313" key="4">
    <source>
        <dbReference type="Proteomes" id="UP000019141"/>
    </source>
</evidence>
<gene>
    <name evidence="3" type="ORF">ETSY1_06665</name>
</gene>
<dbReference type="GO" id="GO:0003677">
    <property type="term" value="F:DNA binding"/>
    <property type="evidence" value="ECO:0007669"/>
    <property type="project" value="InterPro"/>
</dbReference>
<dbReference type="GO" id="GO:0008270">
    <property type="term" value="F:zinc ion binding"/>
    <property type="evidence" value="ECO:0007669"/>
    <property type="project" value="InterPro"/>
</dbReference>
<comment type="similarity">
    <text evidence="1">Belongs to the ros/MucR family.</text>
</comment>
<evidence type="ECO:0000256" key="2">
    <source>
        <dbReference type="SAM" id="MobiDB-lite"/>
    </source>
</evidence>
<reference evidence="3 4" key="1">
    <citation type="journal article" date="2014" name="Nature">
        <title>An environmental bacterial taxon with a large and distinct metabolic repertoire.</title>
        <authorList>
            <person name="Wilson M.C."/>
            <person name="Mori T."/>
            <person name="Ruckert C."/>
            <person name="Uria A.R."/>
            <person name="Helf M.J."/>
            <person name="Takada K."/>
            <person name="Gernert C."/>
            <person name="Steffens U.A."/>
            <person name="Heycke N."/>
            <person name="Schmitt S."/>
            <person name="Rinke C."/>
            <person name="Helfrich E.J."/>
            <person name="Brachmann A.O."/>
            <person name="Gurgui C."/>
            <person name="Wakimoto T."/>
            <person name="Kracht M."/>
            <person name="Crusemann M."/>
            <person name="Hentschel U."/>
            <person name="Abe I."/>
            <person name="Matsunaga S."/>
            <person name="Kalinowski J."/>
            <person name="Takeyama H."/>
            <person name="Piel J."/>
        </authorList>
    </citation>
    <scope>NUCLEOTIDE SEQUENCE [LARGE SCALE GENOMIC DNA]</scope>
    <source>
        <strain evidence="4">TSY1</strain>
    </source>
</reference>
<dbReference type="GO" id="GO:0006355">
    <property type="term" value="P:regulation of DNA-templated transcription"/>
    <property type="evidence" value="ECO:0007669"/>
    <property type="project" value="InterPro"/>
</dbReference>
<comment type="caution">
    <text evidence="3">The sequence shown here is derived from an EMBL/GenBank/DDBJ whole genome shotgun (WGS) entry which is preliminary data.</text>
</comment>
<organism evidence="3 4">
    <name type="scientific">Entotheonella factor</name>
    <dbReference type="NCBI Taxonomy" id="1429438"/>
    <lineage>
        <taxon>Bacteria</taxon>
        <taxon>Pseudomonadati</taxon>
        <taxon>Nitrospinota/Tectimicrobiota group</taxon>
        <taxon>Candidatus Tectimicrobiota</taxon>
        <taxon>Candidatus Entotheonellia</taxon>
        <taxon>Candidatus Entotheonellales</taxon>
        <taxon>Candidatus Entotheonellaceae</taxon>
        <taxon>Candidatus Entotheonella</taxon>
    </lineage>
</organism>
<dbReference type="InterPro" id="IPR008807">
    <property type="entry name" value="ROS_MUCR"/>
</dbReference>
<dbReference type="Proteomes" id="UP000019141">
    <property type="component" value="Unassembled WGS sequence"/>
</dbReference>
<dbReference type="InterPro" id="IPR041920">
    <property type="entry name" value="ROS/MUCR_sf"/>
</dbReference>
<dbReference type="Pfam" id="PF05443">
    <property type="entry name" value="ROS_MUCR"/>
    <property type="match status" value="1"/>
</dbReference>
<accession>W4LUS9</accession>
<dbReference type="EMBL" id="AZHW01000211">
    <property type="protein sequence ID" value="ETX01640.1"/>
    <property type="molecule type" value="Genomic_DNA"/>
</dbReference>
<dbReference type="HOGENOM" id="CLU_106247_3_0_7"/>
<feature type="region of interest" description="Disordered" evidence="2">
    <location>
        <begin position="40"/>
        <end position="62"/>
    </location>
</feature>
<feature type="region of interest" description="Disordered" evidence="2">
    <location>
        <begin position="123"/>
        <end position="173"/>
    </location>
</feature>
<sequence>MPQSLLEMAKDLVMAMIQAGALAPEDMQKELQKTHVSLLELKSKEESGEGNGVASENGVMSNGLSGPEHVDWKKSIKKYTIECLVCGASFKQLSVRHLRNHDLDPRSYRQRFGIPRTQPLSAKDTTAMRKKIVQQSRPWEKAPTYVKARKQKASNGAVAKTARAKKAPAASSA</sequence>
<evidence type="ECO:0000256" key="1">
    <source>
        <dbReference type="ARBA" id="ARBA00007031"/>
    </source>
</evidence>
<evidence type="ECO:0008006" key="5">
    <source>
        <dbReference type="Google" id="ProtNLM"/>
    </source>
</evidence>
<evidence type="ECO:0000313" key="3">
    <source>
        <dbReference type="EMBL" id="ETX01640.1"/>
    </source>
</evidence>
<keyword evidence="4" id="KW-1185">Reference proteome</keyword>
<proteinExistence type="inferred from homology"/>
<protein>
    <recommendedName>
        <fullName evidence="5">MucR family transcriptional regulator</fullName>
    </recommendedName>
</protein>
<feature type="compositionally biased region" description="Low complexity" evidence="2">
    <location>
        <begin position="157"/>
        <end position="173"/>
    </location>
</feature>
<name>W4LUS9_ENTF1</name>